<dbReference type="InterPro" id="IPR007848">
    <property type="entry name" value="Small_mtfrase_dom"/>
</dbReference>
<feature type="domain" description="Methyltransferase small" evidence="7">
    <location>
        <begin position="171"/>
        <end position="347"/>
    </location>
</feature>
<comment type="subunit">
    <text evidence="6">Monomer.</text>
</comment>
<evidence type="ECO:0000256" key="2">
    <source>
        <dbReference type="ARBA" id="ARBA00022552"/>
    </source>
</evidence>
<dbReference type="EC" id="2.1.1.172" evidence="6"/>
<keyword evidence="3 6" id="KW-0489">Methyltransferase</keyword>
<evidence type="ECO:0000256" key="1">
    <source>
        <dbReference type="ARBA" id="ARBA00022490"/>
    </source>
</evidence>
<dbReference type="CDD" id="cd02440">
    <property type="entry name" value="AdoMet_MTases"/>
    <property type="match status" value="1"/>
</dbReference>
<dbReference type="Proteomes" id="UP000487929">
    <property type="component" value="Unassembled WGS sequence"/>
</dbReference>
<dbReference type="InterPro" id="IPR046977">
    <property type="entry name" value="RsmC/RlmG"/>
</dbReference>
<dbReference type="Gene3D" id="3.40.50.150">
    <property type="entry name" value="Vaccinia Virus protein VP39"/>
    <property type="match status" value="2"/>
</dbReference>
<dbReference type="GO" id="GO:0005737">
    <property type="term" value="C:cytoplasm"/>
    <property type="evidence" value="ECO:0007669"/>
    <property type="project" value="UniProtKB-SubCell"/>
</dbReference>
<dbReference type="HAMAP" id="MF_01862">
    <property type="entry name" value="16SrRNA_methyltr_C"/>
    <property type="match status" value="1"/>
</dbReference>
<dbReference type="InterPro" id="IPR023543">
    <property type="entry name" value="rRNA_ssu_MeTfrase_C"/>
</dbReference>
<sequence length="351" mass="37375">MSAETVRAENPVCQLLERQAADYRGWWWVAPPRDAWLETGQGTAISADLAVREAWQAAGRSALSPFAAGSAGDVGTPAGAVLFWPKSHALGEWWLLWLCATLPEGTPLQLVGESQGGIRRVLKVLAALGLGCRKLDSARRCSLFETRLGRVGIDPDAAWTTFDAELGSERLTLTSHPGVFGHGKLDDGTRLLIETLSGEGSAPIGLAGDVLDLGCGDGILAAWLARQGAGVTAVDVNAFAVEATRRSLAANQLAGEALSGETLESDVYSALDGRVFDAIVSNPPFHQERAIDYGPAARLILDAPAHLQPGGALVIVANAFLPYPDLLERAFGGFEILADDRRFRVYRAVRR</sequence>
<evidence type="ECO:0000313" key="9">
    <source>
        <dbReference type="EMBL" id="NAW34126.1"/>
    </source>
</evidence>
<dbReference type="InterPro" id="IPR013675">
    <property type="entry name" value="Mtase_sm_N"/>
</dbReference>
<dbReference type="Pfam" id="PF05175">
    <property type="entry name" value="MTS"/>
    <property type="match status" value="1"/>
</dbReference>
<keyword evidence="4 6" id="KW-0808">Transferase</keyword>
<dbReference type="OrthoDB" id="29650at2"/>
<protein>
    <recommendedName>
        <fullName evidence="6">Ribosomal RNA small subunit methyltransferase C</fullName>
        <ecNumber evidence="6">2.1.1.172</ecNumber>
    </recommendedName>
    <alternativeName>
        <fullName evidence="6">16S rRNA m2G1207 methyltransferase</fullName>
    </alternativeName>
    <alternativeName>
        <fullName evidence="6">rRNA (guanine-N(2)-)-methyltransferase RsmC</fullName>
    </alternativeName>
</protein>
<dbReference type="InterPro" id="IPR002052">
    <property type="entry name" value="DNA_methylase_N6_adenine_CS"/>
</dbReference>
<evidence type="ECO:0000256" key="6">
    <source>
        <dbReference type="HAMAP-Rule" id="MF_01862"/>
    </source>
</evidence>
<dbReference type="AlphaFoldDB" id="A0A7X4W5Y0"/>
<name>A0A7X4W5Y0_9GAMM</name>
<evidence type="ECO:0000259" key="8">
    <source>
        <dbReference type="Pfam" id="PF08468"/>
    </source>
</evidence>
<dbReference type="Pfam" id="PF08468">
    <property type="entry name" value="MTS_N"/>
    <property type="match status" value="1"/>
</dbReference>
<evidence type="ECO:0000259" key="7">
    <source>
        <dbReference type="Pfam" id="PF05175"/>
    </source>
</evidence>
<dbReference type="PANTHER" id="PTHR47816">
    <property type="entry name" value="RIBOSOMAL RNA SMALL SUBUNIT METHYLTRANSFERASE C"/>
    <property type="match status" value="1"/>
</dbReference>
<comment type="caution">
    <text evidence="9">The sequence shown here is derived from an EMBL/GenBank/DDBJ whole genome shotgun (WGS) entry which is preliminary data.</text>
</comment>
<dbReference type="GO" id="GO:0003676">
    <property type="term" value="F:nucleic acid binding"/>
    <property type="evidence" value="ECO:0007669"/>
    <property type="project" value="InterPro"/>
</dbReference>
<comment type="catalytic activity">
    <reaction evidence="6">
        <text>guanosine(1207) in 16S rRNA + S-adenosyl-L-methionine = N(2)-methylguanosine(1207) in 16S rRNA + S-adenosyl-L-homocysteine + H(+)</text>
        <dbReference type="Rhea" id="RHEA:42736"/>
        <dbReference type="Rhea" id="RHEA-COMP:10213"/>
        <dbReference type="Rhea" id="RHEA-COMP:10214"/>
        <dbReference type="ChEBI" id="CHEBI:15378"/>
        <dbReference type="ChEBI" id="CHEBI:57856"/>
        <dbReference type="ChEBI" id="CHEBI:59789"/>
        <dbReference type="ChEBI" id="CHEBI:74269"/>
        <dbReference type="ChEBI" id="CHEBI:74481"/>
        <dbReference type="EC" id="2.1.1.172"/>
    </reaction>
</comment>
<comment type="similarity">
    <text evidence="6">Belongs to the methyltransferase superfamily. RsmC family.</text>
</comment>
<dbReference type="PROSITE" id="PS00092">
    <property type="entry name" value="N6_MTASE"/>
    <property type="match status" value="1"/>
</dbReference>
<dbReference type="GO" id="GO:0052914">
    <property type="term" value="F:16S rRNA (guanine(1207)-N(2))-methyltransferase activity"/>
    <property type="evidence" value="ECO:0007669"/>
    <property type="project" value="UniProtKB-EC"/>
</dbReference>
<gene>
    <name evidence="6" type="primary">rsmC</name>
    <name evidence="9" type="ORF">GRB96_06825</name>
</gene>
<keyword evidence="2 6" id="KW-0698">rRNA processing</keyword>
<reference evidence="9 10" key="1">
    <citation type="submission" date="2019-12" db="EMBL/GenBank/DDBJ databases">
        <title>Draft genome sequencing of Halomonas alimentaria DSM 15356.</title>
        <authorList>
            <person name="Pandiyan K."/>
            <person name="Kushwaha P."/>
            <person name="Gowdham M."/>
            <person name="Chakdar H."/>
            <person name="Singh A."/>
            <person name="Kumar M."/>
            <person name="Saxena A.K."/>
        </authorList>
    </citation>
    <scope>NUCLEOTIDE SEQUENCE [LARGE SCALE GENOMIC DNA]</scope>
    <source>
        <strain evidence="9 10">DSM 15356</strain>
    </source>
</reference>
<evidence type="ECO:0000256" key="4">
    <source>
        <dbReference type="ARBA" id="ARBA00022679"/>
    </source>
</evidence>
<dbReference type="InterPro" id="IPR029063">
    <property type="entry name" value="SAM-dependent_MTases_sf"/>
</dbReference>
<feature type="domain" description="Methyltransferase small N-terminal" evidence="8">
    <location>
        <begin position="79"/>
        <end position="149"/>
    </location>
</feature>
<keyword evidence="1 6" id="KW-0963">Cytoplasm</keyword>
<proteinExistence type="inferred from homology"/>
<accession>A0A7X4W5Y0</accession>
<evidence type="ECO:0000313" key="10">
    <source>
        <dbReference type="Proteomes" id="UP000487929"/>
    </source>
</evidence>
<keyword evidence="5 6" id="KW-0949">S-adenosyl-L-methionine</keyword>
<evidence type="ECO:0000256" key="5">
    <source>
        <dbReference type="ARBA" id="ARBA00022691"/>
    </source>
</evidence>
<dbReference type="SUPFAM" id="SSF53335">
    <property type="entry name" value="S-adenosyl-L-methionine-dependent methyltransferases"/>
    <property type="match status" value="1"/>
</dbReference>
<comment type="subcellular location">
    <subcellularLocation>
        <location evidence="6">Cytoplasm</location>
    </subcellularLocation>
</comment>
<comment type="function">
    <text evidence="6">Specifically methylates the guanine in position 1207 of 16S rRNA in the 30S particle.</text>
</comment>
<organism evidence="9 10">
    <name type="scientific">Halomonas alimentaria</name>
    <dbReference type="NCBI Taxonomy" id="147248"/>
    <lineage>
        <taxon>Bacteria</taxon>
        <taxon>Pseudomonadati</taxon>
        <taxon>Pseudomonadota</taxon>
        <taxon>Gammaproteobacteria</taxon>
        <taxon>Oceanospirillales</taxon>
        <taxon>Halomonadaceae</taxon>
        <taxon>Halomonas</taxon>
    </lineage>
</organism>
<keyword evidence="10" id="KW-1185">Reference proteome</keyword>
<evidence type="ECO:0000256" key="3">
    <source>
        <dbReference type="ARBA" id="ARBA00022603"/>
    </source>
</evidence>
<dbReference type="RefSeq" id="WP_161431433.1">
    <property type="nucleotide sequence ID" value="NZ_WUTT01000001.1"/>
</dbReference>
<dbReference type="PANTHER" id="PTHR47816:SF4">
    <property type="entry name" value="RIBOSOMAL RNA SMALL SUBUNIT METHYLTRANSFERASE C"/>
    <property type="match status" value="1"/>
</dbReference>
<dbReference type="EMBL" id="WUTT01000001">
    <property type="protein sequence ID" value="NAW34126.1"/>
    <property type="molecule type" value="Genomic_DNA"/>
</dbReference>